<dbReference type="AlphaFoldDB" id="A0A916U225"/>
<dbReference type="GO" id="GO:0055085">
    <property type="term" value="P:transmembrane transport"/>
    <property type="evidence" value="ECO:0007669"/>
    <property type="project" value="InterPro"/>
</dbReference>
<feature type="transmembrane region" description="Helical" evidence="5">
    <location>
        <begin position="177"/>
        <end position="195"/>
    </location>
</feature>
<reference evidence="7" key="1">
    <citation type="journal article" date="2014" name="Int. J. Syst. Evol. Microbiol.">
        <title>Complete genome sequence of Corynebacterium casei LMG S-19264T (=DSM 44701T), isolated from a smear-ripened cheese.</title>
        <authorList>
            <consortium name="US DOE Joint Genome Institute (JGI-PGF)"/>
            <person name="Walter F."/>
            <person name="Albersmeier A."/>
            <person name="Kalinowski J."/>
            <person name="Ruckert C."/>
        </authorList>
    </citation>
    <scope>NUCLEOTIDE SEQUENCE</scope>
    <source>
        <strain evidence="7">CGMCC 1.15478</strain>
    </source>
</reference>
<dbReference type="Proteomes" id="UP000641514">
    <property type="component" value="Unassembled WGS sequence"/>
</dbReference>
<dbReference type="EMBL" id="BMJH01000001">
    <property type="protein sequence ID" value="GGC56507.1"/>
    <property type="molecule type" value="Genomic_DNA"/>
</dbReference>
<dbReference type="GO" id="GO:0016020">
    <property type="term" value="C:membrane"/>
    <property type="evidence" value="ECO:0007669"/>
    <property type="project" value="UniProtKB-SubCell"/>
</dbReference>
<dbReference type="PROSITE" id="PS50801">
    <property type="entry name" value="STAS"/>
    <property type="match status" value="1"/>
</dbReference>
<keyword evidence="8" id="KW-1185">Reference proteome</keyword>
<gene>
    <name evidence="7" type="ORF">GCM10011410_06250</name>
</gene>
<dbReference type="InterPro" id="IPR002645">
    <property type="entry name" value="STAS_dom"/>
</dbReference>
<dbReference type="InterPro" id="IPR011547">
    <property type="entry name" value="SLC26A/SulP_dom"/>
</dbReference>
<feature type="transmembrane region" description="Helical" evidence="5">
    <location>
        <begin position="202"/>
        <end position="222"/>
    </location>
</feature>
<dbReference type="CDD" id="cd07042">
    <property type="entry name" value="STAS_SulP_like_sulfate_transporter"/>
    <property type="match status" value="1"/>
</dbReference>
<evidence type="ECO:0000256" key="1">
    <source>
        <dbReference type="ARBA" id="ARBA00004141"/>
    </source>
</evidence>
<evidence type="ECO:0000259" key="6">
    <source>
        <dbReference type="PROSITE" id="PS50801"/>
    </source>
</evidence>
<protein>
    <submittedName>
        <fullName evidence="7">Sodium-independent anion transporter</fullName>
    </submittedName>
</protein>
<dbReference type="PANTHER" id="PTHR11814">
    <property type="entry name" value="SULFATE TRANSPORTER"/>
    <property type="match status" value="1"/>
</dbReference>
<accession>A0A916U225</accession>
<dbReference type="Gene3D" id="3.30.750.24">
    <property type="entry name" value="STAS domain"/>
    <property type="match status" value="1"/>
</dbReference>
<keyword evidence="2 5" id="KW-0812">Transmembrane</keyword>
<organism evidence="7 8">
    <name type="scientific">Hoyosella rhizosphaerae</name>
    <dbReference type="NCBI Taxonomy" id="1755582"/>
    <lineage>
        <taxon>Bacteria</taxon>
        <taxon>Bacillati</taxon>
        <taxon>Actinomycetota</taxon>
        <taxon>Actinomycetes</taxon>
        <taxon>Mycobacteriales</taxon>
        <taxon>Hoyosellaceae</taxon>
        <taxon>Hoyosella</taxon>
    </lineage>
</organism>
<evidence type="ECO:0000256" key="5">
    <source>
        <dbReference type="SAM" id="Phobius"/>
    </source>
</evidence>
<name>A0A916U225_9ACTN</name>
<feature type="transmembrane region" description="Helical" evidence="5">
    <location>
        <begin position="328"/>
        <end position="361"/>
    </location>
</feature>
<evidence type="ECO:0000313" key="7">
    <source>
        <dbReference type="EMBL" id="GGC56507.1"/>
    </source>
</evidence>
<feature type="transmembrane region" description="Helical" evidence="5">
    <location>
        <begin position="50"/>
        <end position="67"/>
    </location>
</feature>
<dbReference type="RefSeq" id="WP_188670563.1">
    <property type="nucleotide sequence ID" value="NZ_BMJH01000001.1"/>
</dbReference>
<dbReference type="InterPro" id="IPR036513">
    <property type="entry name" value="STAS_dom_sf"/>
</dbReference>
<dbReference type="NCBIfam" id="TIGR00815">
    <property type="entry name" value="sulP"/>
    <property type="match status" value="1"/>
</dbReference>
<evidence type="ECO:0000256" key="3">
    <source>
        <dbReference type="ARBA" id="ARBA00022989"/>
    </source>
</evidence>
<feature type="transmembrane region" description="Helical" evidence="5">
    <location>
        <begin position="242"/>
        <end position="264"/>
    </location>
</feature>
<dbReference type="InterPro" id="IPR001902">
    <property type="entry name" value="SLC26A/SulP_fam"/>
</dbReference>
<comment type="subcellular location">
    <subcellularLocation>
        <location evidence="1">Membrane</location>
        <topology evidence="1">Multi-pass membrane protein</topology>
    </subcellularLocation>
</comment>
<reference evidence="7" key="2">
    <citation type="submission" date="2020-09" db="EMBL/GenBank/DDBJ databases">
        <authorList>
            <person name="Sun Q."/>
            <person name="Zhou Y."/>
        </authorList>
    </citation>
    <scope>NUCLEOTIDE SEQUENCE</scope>
    <source>
        <strain evidence="7">CGMCC 1.15478</strain>
    </source>
</reference>
<dbReference type="Pfam" id="PF00916">
    <property type="entry name" value="Sulfate_transp"/>
    <property type="match status" value="1"/>
</dbReference>
<evidence type="ECO:0000256" key="4">
    <source>
        <dbReference type="ARBA" id="ARBA00023136"/>
    </source>
</evidence>
<comment type="caution">
    <text evidence="7">The sequence shown here is derived from an EMBL/GenBank/DDBJ whole genome shotgun (WGS) entry which is preliminary data.</text>
</comment>
<feature type="transmembrane region" description="Helical" evidence="5">
    <location>
        <begin position="381"/>
        <end position="409"/>
    </location>
</feature>
<keyword evidence="4 5" id="KW-0472">Membrane</keyword>
<dbReference type="SUPFAM" id="SSF52091">
    <property type="entry name" value="SpoIIaa-like"/>
    <property type="match status" value="1"/>
</dbReference>
<feature type="transmembrane region" description="Helical" evidence="5">
    <location>
        <begin position="132"/>
        <end position="151"/>
    </location>
</feature>
<evidence type="ECO:0000256" key="2">
    <source>
        <dbReference type="ARBA" id="ARBA00022692"/>
    </source>
</evidence>
<proteinExistence type="predicted"/>
<evidence type="ECO:0000313" key="8">
    <source>
        <dbReference type="Proteomes" id="UP000641514"/>
    </source>
</evidence>
<feature type="transmembrane region" description="Helical" evidence="5">
    <location>
        <begin position="99"/>
        <end position="120"/>
    </location>
</feature>
<keyword evidence="3 5" id="KW-1133">Transmembrane helix</keyword>
<feature type="domain" description="STAS" evidence="6">
    <location>
        <begin position="437"/>
        <end position="552"/>
    </location>
</feature>
<sequence>MNNRGSSNSYTMRHYRRAWLRPDVLAGITVAAYLIPQVMAYAAVAGLPPVVGLWAISAALIVYVFLGSSRQLSVGPESTTALMTAAAIGPLAAGDPQRYAALASMLALFVGVLCLIGWVARLGFLADLLSRPVLIGYMTGIAVIMIVSQLGTVTGTNVEGTSVAEEVVSFIAQLDQVHPPTLALALGTVIFLFLGARIWPRLPIPLLAVIIASAATYAFSLADHGIDVVGSIPVGVPAPEVPPLALADVTMLLLPALSVAIVGYTDNVLTARSFASRNGYRIDANREFLALGAANIASSLVKGFPVSSSASRTALGNSLGSKTQVHSLVALVVVLVALFVGGPVLALFPLAALGALVIYAAVKLIELSEFHRIATFRRSELFLAVGTVIAVLLFGVLYGVVAAVVLSLLDLLRRVARPRDAVLGYAKGIAGMHDIHDYPNSEVVPGLVVYRYDAPLFFANSEDFHRRAITAIESAATPTRWLVINAEAIVELDITAADMLKDLKNELTQRNITLAFARAKQELRDDLAAADLLDMIGSHLLFPTLPTAVEAYRARYPEH</sequence>
<dbReference type="Pfam" id="PF01740">
    <property type="entry name" value="STAS"/>
    <property type="match status" value="1"/>
</dbReference>
<feature type="transmembrane region" description="Helical" evidence="5">
    <location>
        <begin position="74"/>
        <end position="93"/>
    </location>
</feature>